<keyword evidence="2" id="KW-0732">Signal</keyword>
<dbReference type="Proteomes" id="UP000054538">
    <property type="component" value="Unassembled WGS sequence"/>
</dbReference>
<sequence>MSVSHWCGLGITTSLLVCSRVFLQPFSVQGLRLKLEVTCRTADPLEPASDVRFPMYNGVRQARRVSCGNIDRSSVLPHIDQGPLPLSESLSTRRKSNHMQRANMQEDR</sequence>
<dbReference type="EMBL" id="KN825071">
    <property type="protein sequence ID" value="KIK94996.1"/>
    <property type="molecule type" value="Genomic_DNA"/>
</dbReference>
<accession>A0A0D0DXY0</accession>
<reference evidence="3 4" key="1">
    <citation type="submission" date="2014-04" db="EMBL/GenBank/DDBJ databases">
        <authorList>
            <consortium name="DOE Joint Genome Institute"/>
            <person name="Kuo A."/>
            <person name="Kohler A."/>
            <person name="Jargeat P."/>
            <person name="Nagy L.G."/>
            <person name="Floudas D."/>
            <person name="Copeland A."/>
            <person name="Barry K.W."/>
            <person name="Cichocki N."/>
            <person name="Veneault-Fourrey C."/>
            <person name="LaButti K."/>
            <person name="Lindquist E.A."/>
            <person name="Lipzen A."/>
            <person name="Lundell T."/>
            <person name="Morin E."/>
            <person name="Murat C."/>
            <person name="Sun H."/>
            <person name="Tunlid A."/>
            <person name="Henrissat B."/>
            <person name="Grigoriev I.V."/>
            <person name="Hibbett D.S."/>
            <person name="Martin F."/>
            <person name="Nordberg H.P."/>
            <person name="Cantor M.N."/>
            <person name="Hua S.X."/>
        </authorList>
    </citation>
    <scope>NUCLEOTIDE SEQUENCE [LARGE SCALE GENOMIC DNA]</scope>
    <source>
        <strain evidence="3 4">Ve08.2h10</strain>
    </source>
</reference>
<name>A0A0D0DXY0_9AGAM</name>
<gene>
    <name evidence="3" type="ORF">PAXRUDRAFT_412985</name>
</gene>
<reference evidence="4" key="2">
    <citation type="submission" date="2015-01" db="EMBL/GenBank/DDBJ databases">
        <title>Evolutionary Origins and Diversification of the Mycorrhizal Mutualists.</title>
        <authorList>
            <consortium name="DOE Joint Genome Institute"/>
            <consortium name="Mycorrhizal Genomics Consortium"/>
            <person name="Kohler A."/>
            <person name="Kuo A."/>
            <person name="Nagy L.G."/>
            <person name="Floudas D."/>
            <person name="Copeland A."/>
            <person name="Barry K.W."/>
            <person name="Cichocki N."/>
            <person name="Veneault-Fourrey C."/>
            <person name="LaButti K."/>
            <person name="Lindquist E.A."/>
            <person name="Lipzen A."/>
            <person name="Lundell T."/>
            <person name="Morin E."/>
            <person name="Murat C."/>
            <person name="Riley R."/>
            <person name="Ohm R."/>
            <person name="Sun H."/>
            <person name="Tunlid A."/>
            <person name="Henrissat B."/>
            <person name="Grigoriev I.V."/>
            <person name="Hibbett D.S."/>
            <person name="Martin F."/>
        </authorList>
    </citation>
    <scope>NUCLEOTIDE SEQUENCE [LARGE SCALE GENOMIC DNA]</scope>
    <source>
        <strain evidence="4">Ve08.2h10</strain>
    </source>
</reference>
<feature type="signal peptide" evidence="2">
    <location>
        <begin position="1"/>
        <end position="23"/>
    </location>
</feature>
<dbReference type="InParanoid" id="A0A0D0DXY0"/>
<feature type="region of interest" description="Disordered" evidence="1">
    <location>
        <begin position="75"/>
        <end position="108"/>
    </location>
</feature>
<evidence type="ECO:0000313" key="4">
    <source>
        <dbReference type="Proteomes" id="UP000054538"/>
    </source>
</evidence>
<keyword evidence="4" id="KW-1185">Reference proteome</keyword>
<evidence type="ECO:0000256" key="2">
    <source>
        <dbReference type="SAM" id="SignalP"/>
    </source>
</evidence>
<evidence type="ECO:0000256" key="1">
    <source>
        <dbReference type="SAM" id="MobiDB-lite"/>
    </source>
</evidence>
<organism evidence="3 4">
    <name type="scientific">Paxillus rubicundulus Ve08.2h10</name>
    <dbReference type="NCBI Taxonomy" id="930991"/>
    <lineage>
        <taxon>Eukaryota</taxon>
        <taxon>Fungi</taxon>
        <taxon>Dikarya</taxon>
        <taxon>Basidiomycota</taxon>
        <taxon>Agaricomycotina</taxon>
        <taxon>Agaricomycetes</taxon>
        <taxon>Agaricomycetidae</taxon>
        <taxon>Boletales</taxon>
        <taxon>Paxilineae</taxon>
        <taxon>Paxillaceae</taxon>
        <taxon>Paxillus</taxon>
    </lineage>
</organism>
<dbReference type="HOGENOM" id="CLU_2197769_0_0_1"/>
<feature type="chain" id="PRO_5002209218" description="Secreted protein" evidence="2">
    <location>
        <begin position="24"/>
        <end position="108"/>
    </location>
</feature>
<protein>
    <recommendedName>
        <fullName evidence="5">Secreted protein</fullName>
    </recommendedName>
</protein>
<evidence type="ECO:0008006" key="5">
    <source>
        <dbReference type="Google" id="ProtNLM"/>
    </source>
</evidence>
<dbReference type="AlphaFoldDB" id="A0A0D0DXY0"/>
<evidence type="ECO:0000313" key="3">
    <source>
        <dbReference type="EMBL" id="KIK94996.1"/>
    </source>
</evidence>
<feature type="compositionally biased region" description="Polar residues" evidence="1">
    <location>
        <begin position="99"/>
        <end position="108"/>
    </location>
</feature>
<proteinExistence type="predicted"/>